<dbReference type="RefSeq" id="WP_109655635.1">
    <property type="nucleotide sequence ID" value="NZ_CP029145.1"/>
</dbReference>
<evidence type="ECO:0000313" key="3">
    <source>
        <dbReference type="EMBL" id="AWM32532.1"/>
    </source>
</evidence>
<evidence type="ECO:0000259" key="2">
    <source>
        <dbReference type="Pfam" id="PF07978"/>
    </source>
</evidence>
<organism evidence="3 4">
    <name type="scientific">Hymenobacter nivis</name>
    <dbReference type="NCBI Taxonomy" id="1850093"/>
    <lineage>
        <taxon>Bacteria</taxon>
        <taxon>Pseudomonadati</taxon>
        <taxon>Bacteroidota</taxon>
        <taxon>Cytophagia</taxon>
        <taxon>Cytophagales</taxon>
        <taxon>Hymenobacteraceae</taxon>
        <taxon>Hymenobacter</taxon>
    </lineage>
</organism>
<gene>
    <name evidence="3" type="ORF">DDQ68_06870</name>
</gene>
<dbReference type="InterPro" id="IPR012577">
    <property type="entry name" value="NIPSNAP"/>
</dbReference>
<keyword evidence="4" id="KW-1185">Reference proteome</keyword>
<sequence>MKKLLLLPLAAALCGGLAGAHAAPRPAAPRPAYFALKVYHLKTSRQEALVDSFLQHQYVPALHAAGIPAIGVFKPVGNDTAADRRVYVFTPYTSMKQWEQVDKTVDAKMLIAGGGYENAAYTSPAYGRQENIFIKALDEMTGLRAPNLAAPKSERVYELRSYEGASEKIFRNKVQMFNAGGEIKLFDRLGFNGIFYGEVLFGPKMPNLMYMTSFKNMPDREAHWKAFSADPEWKRLSGLPEYQNNVAHIDITFLRPANYSDL</sequence>
<dbReference type="KEGG" id="hnv:DDQ68_06870"/>
<protein>
    <submittedName>
        <fullName evidence="3">NIPSNAP family containing protein</fullName>
    </submittedName>
</protein>
<dbReference type="EMBL" id="CP029145">
    <property type="protein sequence ID" value="AWM32532.1"/>
    <property type="molecule type" value="Genomic_DNA"/>
</dbReference>
<feature type="chain" id="PRO_5016328653" evidence="1">
    <location>
        <begin position="23"/>
        <end position="262"/>
    </location>
</feature>
<evidence type="ECO:0000256" key="1">
    <source>
        <dbReference type="SAM" id="SignalP"/>
    </source>
</evidence>
<name>A0A2Z3GKG5_9BACT</name>
<feature type="signal peptide" evidence="1">
    <location>
        <begin position="1"/>
        <end position="22"/>
    </location>
</feature>
<dbReference type="Gene3D" id="3.30.70.100">
    <property type="match status" value="2"/>
</dbReference>
<dbReference type="Proteomes" id="UP000245999">
    <property type="component" value="Chromosome"/>
</dbReference>
<dbReference type="SUPFAM" id="SSF54909">
    <property type="entry name" value="Dimeric alpha+beta barrel"/>
    <property type="match status" value="1"/>
</dbReference>
<reference evidence="4" key="1">
    <citation type="submission" date="2018-04" db="EMBL/GenBank/DDBJ databases">
        <title>Complete genome of Antarctic heterotrophic bacterium Hymenobacter nivis.</title>
        <authorList>
            <person name="Terashima M."/>
        </authorList>
    </citation>
    <scope>NUCLEOTIDE SEQUENCE [LARGE SCALE GENOMIC DNA]</scope>
    <source>
        <strain evidence="4">NBRC 111535</strain>
    </source>
</reference>
<accession>A0A2Z3GKG5</accession>
<proteinExistence type="predicted"/>
<dbReference type="OrthoDB" id="192769at2"/>
<dbReference type="AlphaFoldDB" id="A0A2Z3GKG5"/>
<evidence type="ECO:0000313" key="4">
    <source>
        <dbReference type="Proteomes" id="UP000245999"/>
    </source>
</evidence>
<dbReference type="Pfam" id="PF07978">
    <property type="entry name" value="NIPSNAP"/>
    <property type="match status" value="1"/>
</dbReference>
<dbReference type="InterPro" id="IPR011008">
    <property type="entry name" value="Dimeric_a/b-barrel"/>
</dbReference>
<keyword evidence="1" id="KW-0732">Signal</keyword>
<feature type="domain" description="NIPSNAP" evidence="2">
    <location>
        <begin position="157"/>
        <end position="260"/>
    </location>
</feature>